<dbReference type="InterPro" id="IPR001478">
    <property type="entry name" value="PDZ"/>
</dbReference>
<dbReference type="EMBL" id="BMXI01000005">
    <property type="protein sequence ID" value="GHC49766.1"/>
    <property type="molecule type" value="Genomic_DNA"/>
</dbReference>
<feature type="active site" description="Charge relay system" evidence="7">
    <location>
        <position position="132"/>
    </location>
</feature>
<keyword evidence="6" id="KW-0720">Serine protease</keyword>
<dbReference type="AlphaFoldDB" id="A0A918TIN6"/>
<evidence type="ECO:0000256" key="7">
    <source>
        <dbReference type="PIRSR" id="PIRSR611782-1"/>
    </source>
</evidence>
<dbReference type="GO" id="GO:0004252">
    <property type="term" value="F:serine-type endopeptidase activity"/>
    <property type="evidence" value="ECO:0007669"/>
    <property type="project" value="InterPro"/>
</dbReference>
<dbReference type="SMART" id="SM00228">
    <property type="entry name" value="PDZ"/>
    <property type="match status" value="2"/>
</dbReference>
<keyword evidence="4" id="KW-0677">Repeat</keyword>
<evidence type="ECO:0000256" key="3">
    <source>
        <dbReference type="ARBA" id="ARBA00022729"/>
    </source>
</evidence>
<name>A0A918TIN6_9BACT</name>
<gene>
    <name evidence="11" type="ORF">GCM10007100_14620</name>
</gene>
<feature type="binding site" evidence="8">
    <location>
        <begin position="241"/>
        <end position="243"/>
    </location>
    <ligand>
        <name>substrate</name>
    </ligand>
</feature>
<dbReference type="InterPro" id="IPR001940">
    <property type="entry name" value="Peptidase_S1C"/>
</dbReference>
<keyword evidence="5" id="KW-0378">Hydrolase</keyword>
<dbReference type="PANTHER" id="PTHR22939">
    <property type="entry name" value="SERINE PROTEASE FAMILY S1C HTRA-RELATED"/>
    <property type="match status" value="1"/>
</dbReference>
<keyword evidence="2 11" id="KW-0645">Protease</keyword>
<organism evidence="11 12">
    <name type="scientific">Roseibacillus persicicus</name>
    <dbReference type="NCBI Taxonomy" id="454148"/>
    <lineage>
        <taxon>Bacteria</taxon>
        <taxon>Pseudomonadati</taxon>
        <taxon>Verrucomicrobiota</taxon>
        <taxon>Verrucomicrobiia</taxon>
        <taxon>Verrucomicrobiales</taxon>
        <taxon>Verrucomicrobiaceae</taxon>
        <taxon>Roseibacillus</taxon>
    </lineage>
</organism>
<keyword evidence="12" id="KW-1185">Reference proteome</keyword>
<reference evidence="11" key="1">
    <citation type="journal article" date="2014" name="Int. J. Syst. Evol. Microbiol.">
        <title>Complete genome sequence of Corynebacterium casei LMG S-19264T (=DSM 44701T), isolated from a smear-ripened cheese.</title>
        <authorList>
            <consortium name="US DOE Joint Genome Institute (JGI-PGF)"/>
            <person name="Walter F."/>
            <person name="Albersmeier A."/>
            <person name="Kalinowski J."/>
            <person name="Ruckert C."/>
        </authorList>
    </citation>
    <scope>NUCLEOTIDE SEQUENCE</scope>
    <source>
        <strain evidence="11">KCTC 12988</strain>
    </source>
</reference>
<dbReference type="RefSeq" id="WP_189569045.1">
    <property type="nucleotide sequence ID" value="NZ_BMXI01000005.1"/>
</dbReference>
<feature type="active site" description="Charge relay system" evidence="7">
    <location>
        <position position="243"/>
    </location>
</feature>
<dbReference type="GO" id="GO:0006508">
    <property type="term" value="P:proteolysis"/>
    <property type="evidence" value="ECO:0007669"/>
    <property type="project" value="UniProtKB-KW"/>
</dbReference>
<accession>A0A918TIN6</accession>
<feature type="binding site" evidence="8">
    <location>
        <position position="132"/>
    </location>
    <ligand>
        <name>substrate</name>
    </ligand>
</feature>
<dbReference type="InterPro" id="IPR036034">
    <property type="entry name" value="PDZ_sf"/>
</dbReference>
<dbReference type="SUPFAM" id="SSF50156">
    <property type="entry name" value="PDZ domain-like"/>
    <property type="match status" value="2"/>
</dbReference>
<feature type="domain" description="PDZ" evidence="10">
    <location>
        <begin position="282"/>
        <end position="378"/>
    </location>
</feature>
<dbReference type="PROSITE" id="PS50106">
    <property type="entry name" value="PDZ"/>
    <property type="match status" value="1"/>
</dbReference>
<protein>
    <submittedName>
        <fullName evidence="11">Serine protease</fullName>
    </submittedName>
</protein>
<dbReference type="NCBIfam" id="TIGR02037">
    <property type="entry name" value="degP_htrA_DO"/>
    <property type="match status" value="1"/>
</dbReference>
<dbReference type="Gene3D" id="2.40.10.120">
    <property type="match status" value="1"/>
</dbReference>
<evidence type="ECO:0000259" key="10">
    <source>
        <dbReference type="PROSITE" id="PS50106"/>
    </source>
</evidence>
<dbReference type="Pfam" id="PF13180">
    <property type="entry name" value="PDZ_2"/>
    <property type="match status" value="1"/>
</dbReference>
<dbReference type="SUPFAM" id="SSF50494">
    <property type="entry name" value="Trypsin-like serine proteases"/>
    <property type="match status" value="1"/>
</dbReference>
<dbReference type="Gene3D" id="2.30.42.10">
    <property type="match status" value="1"/>
</dbReference>
<feature type="active site" description="Charge relay system" evidence="7">
    <location>
        <position position="167"/>
    </location>
</feature>
<sequence>MKKKNQIFLPLAAAAVAAVSGYLVAQDKIEDKPAPLIIKADNRPIERVGGAQPTSYAPMLAEAKRSVVSVHTAEVVRYARGSGSREDQILRQLFGMGRAPQGEESIQEQRVPQGVGSGVLISPDGYILTNNHVVVDQRGGDADEILVTLSDDTEMKATLIGRDPQTDIAVIKVDGEDLPFARVADSEEIMVGDIVFAIGNPLGVGMTVTSGIISATGRSIGIYGQDGYEDFIQTDAAINQGNSGGALVDIEGRLIGINSAIMSRSGGSIGLGFAIPANLAVDIAERLTESGEVKRGLIGIRMSELDPRVAEAMGVPNTKGVLIEEVIEGFPAKEAGLLHGDIITQINERKVEDPNDLRLEVAAMKPGEILQIKVLRDSKEKSFDVKIADPDQTASLSDEFVEGVKAALLNNELRQTYGIPRGVSGLVITEVKGSSPFNRYLEPGLVILEINKRPVDSLEQGRKLLRDRGNNLLYVYNQGRTSYFALRLN</sequence>
<evidence type="ECO:0000256" key="8">
    <source>
        <dbReference type="PIRSR" id="PIRSR611782-2"/>
    </source>
</evidence>
<comment type="caution">
    <text evidence="11">The sequence shown here is derived from an EMBL/GenBank/DDBJ whole genome shotgun (WGS) entry which is preliminary data.</text>
</comment>
<evidence type="ECO:0000313" key="12">
    <source>
        <dbReference type="Proteomes" id="UP000644507"/>
    </source>
</evidence>
<dbReference type="InterPro" id="IPR011782">
    <property type="entry name" value="Pept_S1C_Do"/>
</dbReference>
<comment type="similarity">
    <text evidence="1">Belongs to the peptidase S1C family.</text>
</comment>
<proteinExistence type="inferred from homology"/>
<evidence type="ECO:0000313" key="11">
    <source>
        <dbReference type="EMBL" id="GHC49766.1"/>
    </source>
</evidence>
<dbReference type="InterPro" id="IPR009003">
    <property type="entry name" value="Peptidase_S1_PA"/>
</dbReference>
<feature type="binding site" evidence="8">
    <location>
        <position position="167"/>
    </location>
    <ligand>
        <name>substrate</name>
    </ligand>
</feature>
<evidence type="ECO:0000256" key="1">
    <source>
        <dbReference type="ARBA" id="ARBA00010541"/>
    </source>
</evidence>
<evidence type="ECO:0000256" key="6">
    <source>
        <dbReference type="ARBA" id="ARBA00022825"/>
    </source>
</evidence>
<dbReference type="Pfam" id="PF13365">
    <property type="entry name" value="Trypsin_2"/>
    <property type="match status" value="1"/>
</dbReference>
<evidence type="ECO:0000256" key="2">
    <source>
        <dbReference type="ARBA" id="ARBA00022670"/>
    </source>
</evidence>
<feature type="chain" id="PRO_5037426432" evidence="9">
    <location>
        <begin position="26"/>
        <end position="489"/>
    </location>
</feature>
<dbReference type="PRINTS" id="PR00834">
    <property type="entry name" value="PROTEASES2C"/>
</dbReference>
<reference evidence="11" key="2">
    <citation type="submission" date="2020-09" db="EMBL/GenBank/DDBJ databases">
        <authorList>
            <person name="Sun Q."/>
            <person name="Kim S."/>
        </authorList>
    </citation>
    <scope>NUCLEOTIDE SEQUENCE</scope>
    <source>
        <strain evidence="11">KCTC 12988</strain>
    </source>
</reference>
<evidence type="ECO:0000256" key="9">
    <source>
        <dbReference type="SAM" id="SignalP"/>
    </source>
</evidence>
<dbReference type="Proteomes" id="UP000644507">
    <property type="component" value="Unassembled WGS sequence"/>
</dbReference>
<keyword evidence="3 9" id="KW-0732">Signal</keyword>
<feature type="signal peptide" evidence="9">
    <location>
        <begin position="1"/>
        <end position="25"/>
    </location>
</feature>
<evidence type="ECO:0000256" key="5">
    <source>
        <dbReference type="ARBA" id="ARBA00022801"/>
    </source>
</evidence>
<dbReference type="PANTHER" id="PTHR22939:SF129">
    <property type="entry name" value="SERINE PROTEASE HTRA2, MITOCHONDRIAL"/>
    <property type="match status" value="1"/>
</dbReference>
<dbReference type="Gene3D" id="2.30.42.60">
    <property type="match status" value="1"/>
</dbReference>
<evidence type="ECO:0000256" key="4">
    <source>
        <dbReference type="ARBA" id="ARBA00022737"/>
    </source>
</evidence>